<dbReference type="PANTHER" id="PTHR12916:SF4">
    <property type="entry name" value="UNINFLATABLE, ISOFORM C"/>
    <property type="match status" value="1"/>
</dbReference>
<feature type="disulfide bond" evidence="11">
    <location>
        <begin position="406"/>
        <end position="415"/>
    </location>
</feature>
<evidence type="ECO:0000256" key="1">
    <source>
        <dbReference type="ARBA" id="ARBA00004370"/>
    </source>
</evidence>
<evidence type="ECO:0000256" key="12">
    <source>
        <dbReference type="SAM" id="Phobius"/>
    </source>
</evidence>
<keyword evidence="15" id="KW-1185">Reference proteome</keyword>
<feature type="domain" description="EGF-like" evidence="13">
    <location>
        <begin position="570"/>
        <end position="606"/>
    </location>
</feature>
<evidence type="ECO:0000256" key="2">
    <source>
        <dbReference type="ARBA" id="ARBA00004613"/>
    </source>
</evidence>
<organism evidence="14 15">
    <name type="scientific">Mytilus galloprovincialis</name>
    <name type="common">Mediterranean mussel</name>
    <dbReference type="NCBI Taxonomy" id="29158"/>
    <lineage>
        <taxon>Eukaryota</taxon>
        <taxon>Metazoa</taxon>
        <taxon>Spiralia</taxon>
        <taxon>Lophotrochozoa</taxon>
        <taxon>Mollusca</taxon>
        <taxon>Bivalvia</taxon>
        <taxon>Autobranchia</taxon>
        <taxon>Pteriomorphia</taxon>
        <taxon>Mytilida</taxon>
        <taxon>Mytiloidea</taxon>
        <taxon>Mytilidae</taxon>
        <taxon>Mytilinae</taxon>
        <taxon>Mytilus</taxon>
    </lineage>
</organism>
<keyword evidence="4 11" id="KW-0245">EGF-like domain</keyword>
<feature type="disulfide bond" evidence="11">
    <location>
        <begin position="368"/>
        <end position="377"/>
    </location>
</feature>
<comment type="caution">
    <text evidence="11">Lacks conserved residue(s) required for the propagation of feature annotation.</text>
</comment>
<dbReference type="PRINTS" id="PR00010">
    <property type="entry name" value="EGFBLOOD"/>
</dbReference>
<dbReference type="PROSITE" id="PS01186">
    <property type="entry name" value="EGF_2"/>
    <property type="match status" value="6"/>
</dbReference>
<feature type="disulfide bond" evidence="11">
    <location>
        <begin position="444"/>
        <end position="453"/>
    </location>
</feature>
<feature type="disulfide bond" evidence="11">
    <location>
        <begin position="558"/>
        <end position="567"/>
    </location>
</feature>
<keyword evidence="9 11" id="KW-1015">Disulfide bond</keyword>
<feature type="domain" description="EGF-like" evidence="13">
    <location>
        <begin position="418"/>
        <end position="454"/>
    </location>
</feature>
<dbReference type="FunFam" id="2.10.25.10:FF:000122">
    <property type="entry name" value="Protein crumbs homolog 2"/>
    <property type="match status" value="3"/>
</dbReference>
<feature type="disulfide bond" evidence="11">
    <location>
        <begin position="520"/>
        <end position="529"/>
    </location>
</feature>
<keyword evidence="3" id="KW-0964">Secreted</keyword>
<dbReference type="PROSITE" id="PS01187">
    <property type="entry name" value="EGF_CA"/>
    <property type="match status" value="3"/>
</dbReference>
<name>A0A8B6GD54_MYTGA</name>
<feature type="disulfide bond" evidence="11">
    <location>
        <begin position="330"/>
        <end position="339"/>
    </location>
</feature>
<dbReference type="InterPro" id="IPR009030">
    <property type="entry name" value="Growth_fac_rcpt_cys_sf"/>
</dbReference>
<dbReference type="GO" id="GO:0005509">
    <property type="term" value="F:calcium ion binding"/>
    <property type="evidence" value="ECO:0007669"/>
    <property type="project" value="InterPro"/>
</dbReference>
<feature type="disulfide bond" evidence="11">
    <location>
        <begin position="482"/>
        <end position="491"/>
    </location>
</feature>
<dbReference type="GO" id="GO:0050877">
    <property type="term" value="P:nervous system process"/>
    <property type="evidence" value="ECO:0007669"/>
    <property type="project" value="UniProtKB-ARBA"/>
</dbReference>
<dbReference type="SUPFAM" id="SSF57184">
    <property type="entry name" value="Growth factor receptor domain"/>
    <property type="match status" value="1"/>
</dbReference>
<dbReference type="PROSITE" id="PS00022">
    <property type="entry name" value="EGF_1"/>
    <property type="match status" value="8"/>
</dbReference>
<feature type="disulfide bond" evidence="11">
    <location>
        <begin position="311"/>
        <end position="328"/>
    </location>
</feature>
<dbReference type="OrthoDB" id="430340at2759"/>
<dbReference type="InterPro" id="IPR000742">
    <property type="entry name" value="EGF"/>
</dbReference>
<dbReference type="InterPro" id="IPR018097">
    <property type="entry name" value="EGF_Ca-bd_CS"/>
</dbReference>
<sequence>MTAGTTIQGSHFRGGTISWRYLGGNMVEFRYKLAWALGSADAASWTAIPLNGGSSVTVYSGQYVKTATNSLEKWEQGEGTFTYNFTTPGPYRVSYTSGAWISLNYGSSGNWNLETIIILHKRSDTLTPNHSPQTTSRAIYRVQFGCPVSIKIPMIDVDGDHVRCRWATSREANSISKLLPNAHLDESKCTITFTANPANNYTNNGWFAAALTIEDFPVTTITVNRNSYTASTPLTQIPLQFLIHTETMPGSCNDKPIFVSPTPSDGTVTIIKATNSFTTEFYVHADSGKLSDTRCVTVIAWDVDPCDSNPCLNHATCIRSGYTSDYTCNCAQGYSGIQCQTNIDECASTPCQHESTCVDLINDYSCVCTDGYSGIQCQTDIDECMSNPCQHDGSCTDHVNAYSCTCLSGFTGDKCQIDINECASDPCQHGGDCSNLIDAFLCHCPLGYTGINCQIDINECISQPCQNGATCINLVNDFKCSCVNGYTGRNCETDIDDCSSNPCYNNGTCVDKIVSWSCACIPGYNGTQCQTDINECSSSPCQHNGTCINQINGYRCECENDSSGDNCQIWMDHCSSDPCLNGGACLNRYNGYRCTCPQSWYGDVCEYRQSNQTEVCSDLDYTECSCHVSKFKFIQRKSHRIQFGFVGFLSGLLGTIFLYIIWNFCRRVPDKNNKVNTKIQQRKNNIITLSDLEAEESGDTSKNILNSQSENDYIGGCECFIDHTGYDHFQRFDKRLKYKYRFHNCRNKKGFKEENPAITKTRTH</sequence>
<dbReference type="SMART" id="SM00179">
    <property type="entry name" value="EGF_CA"/>
    <property type="match status" value="8"/>
</dbReference>
<feature type="domain" description="EGF-like" evidence="13">
    <location>
        <begin position="302"/>
        <end position="340"/>
    </location>
</feature>
<dbReference type="Gene3D" id="2.10.25.10">
    <property type="entry name" value="Laminin"/>
    <property type="match status" value="8"/>
</dbReference>
<dbReference type="CDD" id="cd00054">
    <property type="entry name" value="EGF_CA"/>
    <property type="match status" value="8"/>
</dbReference>
<feature type="domain" description="EGF-like" evidence="13">
    <location>
        <begin position="380"/>
        <end position="416"/>
    </location>
</feature>
<dbReference type="InterPro" id="IPR001881">
    <property type="entry name" value="EGF-like_Ca-bd_dom"/>
</dbReference>
<evidence type="ECO:0000256" key="7">
    <source>
        <dbReference type="ARBA" id="ARBA00022837"/>
    </source>
</evidence>
<dbReference type="GO" id="GO:0016020">
    <property type="term" value="C:membrane"/>
    <property type="evidence" value="ECO:0007669"/>
    <property type="project" value="UniProtKB-SubCell"/>
</dbReference>
<keyword evidence="6" id="KW-0677">Repeat</keyword>
<keyword evidence="8 12" id="KW-0472">Membrane</keyword>
<comment type="subcellular location">
    <subcellularLocation>
        <location evidence="1">Membrane</location>
    </subcellularLocation>
    <subcellularLocation>
        <location evidence="2">Secreted</location>
    </subcellularLocation>
</comment>
<comment type="caution">
    <text evidence="14">The sequence shown here is derived from an EMBL/GenBank/DDBJ whole genome shotgun (WGS) entry which is preliminary data.</text>
</comment>
<protein>
    <recommendedName>
        <fullName evidence="13">EGF-like domain-containing protein</fullName>
    </recommendedName>
</protein>
<proteinExistence type="predicted"/>
<dbReference type="FunFam" id="2.10.25.10:FF:000327">
    <property type="entry name" value="neurogenic locus notch homolog protein 4"/>
    <property type="match status" value="1"/>
</dbReference>
<feature type="domain" description="EGF-like" evidence="13">
    <location>
        <begin position="494"/>
        <end position="530"/>
    </location>
</feature>
<dbReference type="FunFam" id="2.10.25.10:FF:000434">
    <property type="entry name" value="Predicted protein"/>
    <property type="match status" value="1"/>
</dbReference>
<dbReference type="FunFam" id="2.10.25.10:FF:000173">
    <property type="entry name" value="Neurogenic locus notch protein 2"/>
    <property type="match status" value="1"/>
</dbReference>
<evidence type="ECO:0000256" key="3">
    <source>
        <dbReference type="ARBA" id="ARBA00022525"/>
    </source>
</evidence>
<evidence type="ECO:0000313" key="15">
    <source>
        <dbReference type="Proteomes" id="UP000596742"/>
    </source>
</evidence>
<dbReference type="Pfam" id="PF00008">
    <property type="entry name" value="EGF"/>
    <property type="match status" value="8"/>
</dbReference>
<dbReference type="PROSITE" id="PS00010">
    <property type="entry name" value="ASX_HYDROXYL"/>
    <property type="match status" value="6"/>
</dbReference>
<evidence type="ECO:0000256" key="6">
    <source>
        <dbReference type="ARBA" id="ARBA00022737"/>
    </source>
</evidence>
<dbReference type="GO" id="GO:0005576">
    <property type="term" value="C:extracellular region"/>
    <property type="evidence" value="ECO:0007669"/>
    <property type="project" value="UniProtKB-SubCell"/>
</dbReference>
<dbReference type="FunFam" id="2.10.25.10:FF:000309">
    <property type="entry name" value="Uncharacterized protein, isoform A"/>
    <property type="match status" value="1"/>
</dbReference>
<accession>A0A8B6GD54</accession>
<dbReference type="InterPro" id="IPR000152">
    <property type="entry name" value="EGF-type_Asp/Asn_hydroxyl_site"/>
</dbReference>
<evidence type="ECO:0000256" key="11">
    <source>
        <dbReference type="PROSITE-ProRule" id="PRU00076"/>
    </source>
</evidence>
<keyword evidence="5" id="KW-0732">Signal</keyword>
<evidence type="ECO:0000259" key="13">
    <source>
        <dbReference type="PROSITE" id="PS50026"/>
    </source>
</evidence>
<dbReference type="FunFam" id="2.10.25.10:FF:000537">
    <property type="entry name" value="Notch 3"/>
    <property type="match status" value="1"/>
</dbReference>
<dbReference type="SMART" id="SM00181">
    <property type="entry name" value="EGF"/>
    <property type="match status" value="8"/>
</dbReference>
<feature type="domain" description="EGF-like" evidence="13">
    <location>
        <begin position="456"/>
        <end position="492"/>
    </location>
</feature>
<evidence type="ECO:0000256" key="8">
    <source>
        <dbReference type="ARBA" id="ARBA00023136"/>
    </source>
</evidence>
<dbReference type="EMBL" id="UYJE01008241">
    <property type="protein sequence ID" value="VDI62334.1"/>
    <property type="molecule type" value="Genomic_DNA"/>
</dbReference>
<evidence type="ECO:0000256" key="10">
    <source>
        <dbReference type="ARBA" id="ARBA00023180"/>
    </source>
</evidence>
<gene>
    <name evidence="14" type="ORF">MGAL_10B065763</name>
</gene>
<keyword evidence="7" id="KW-0106">Calcium</keyword>
<dbReference type="SUPFAM" id="SSF57196">
    <property type="entry name" value="EGF/Laminin"/>
    <property type="match status" value="5"/>
</dbReference>
<feature type="domain" description="EGF-like" evidence="13">
    <location>
        <begin position="342"/>
        <end position="378"/>
    </location>
</feature>
<feature type="transmembrane region" description="Helical" evidence="12">
    <location>
        <begin position="641"/>
        <end position="662"/>
    </location>
</feature>
<reference evidence="14" key="1">
    <citation type="submission" date="2018-11" db="EMBL/GenBank/DDBJ databases">
        <authorList>
            <person name="Alioto T."/>
            <person name="Alioto T."/>
        </authorList>
    </citation>
    <scope>NUCLEOTIDE SEQUENCE</scope>
</reference>
<evidence type="ECO:0000256" key="5">
    <source>
        <dbReference type="ARBA" id="ARBA00022729"/>
    </source>
</evidence>
<keyword evidence="10" id="KW-0325">Glycoprotein</keyword>
<dbReference type="PROSITE" id="PS50026">
    <property type="entry name" value="EGF_3"/>
    <property type="match status" value="8"/>
</dbReference>
<feature type="disulfide bond" evidence="11">
    <location>
        <begin position="596"/>
        <end position="605"/>
    </location>
</feature>
<feature type="domain" description="EGF-like" evidence="13">
    <location>
        <begin position="532"/>
        <end position="568"/>
    </location>
</feature>
<keyword evidence="12" id="KW-1133">Transmembrane helix</keyword>
<keyword evidence="12" id="KW-0812">Transmembrane</keyword>
<dbReference type="Proteomes" id="UP000596742">
    <property type="component" value="Unassembled WGS sequence"/>
</dbReference>
<evidence type="ECO:0000313" key="14">
    <source>
        <dbReference type="EMBL" id="VDI62334.1"/>
    </source>
</evidence>
<evidence type="ECO:0000256" key="4">
    <source>
        <dbReference type="ARBA" id="ARBA00022536"/>
    </source>
</evidence>
<dbReference type="PANTHER" id="PTHR12916">
    <property type="entry name" value="CYTOCHROME C OXIDASE POLYPEPTIDE VIC-2"/>
    <property type="match status" value="1"/>
</dbReference>
<dbReference type="AlphaFoldDB" id="A0A8B6GD54"/>
<evidence type="ECO:0000256" key="9">
    <source>
        <dbReference type="ARBA" id="ARBA00023157"/>
    </source>
</evidence>